<organism evidence="10 11">
    <name type="scientific">Marasmiellus scandens</name>
    <dbReference type="NCBI Taxonomy" id="2682957"/>
    <lineage>
        <taxon>Eukaryota</taxon>
        <taxon>Fungi</taxon>
        <taxon>Dikarya</taxon>
        <taxon>Basidiomycota</taxon>
        <taxon>Agaricomycotina</taxon>
        <taxon>Agaricomycetes</taxon>
        <taxon>Agaricomycetidae</taxon>
        <taxon>Agaricales</taxon>
        <taxon>Marasmiineae</taxon>
        <taxon>Omphalotaceae</taxon>
        <taxon>Marasmiellus</taxon>
    </lineage>
</organism>
<reference evidence="10 11" key="1">
    <citation type="submission" date="2024-01" db="EMBL/GenBank/DDBJ databases">
        <title>A draft genome for the cacao thread blight pathogen Marasmiellus scandens.</title>
        <authorList>
            <person name="Baruah I.K."/>
            <person name="Leung J."/>
            <person name="Bukari Y."/>
            <person name="Amoako-Attah I."/>
            <person name="Meinhardt L.W."/>
            <person name="Bailey B.A."/>
            <person name="Cohen S.P."/>
        </authorList>
    </citation>
    <scope>NUCLEOTIDE SEQUENCE [LARGE SCALE GENOMIC DNA]</scope>
    <source>
        <strain evidence="10 11">GH-19</strain>
    </source>
</reference>
<keyword evidence="3" id="KW-0808">Transferase</keyword>
<dbReference type="Pfam" id="PF04577">
    <property type="entry name" value="Glyco_transf_61"/>
    <property type="match status" value="1"/>
</dbReference>
<protein>
    <recommendedName>
        <fullName evidence="9">Glycosyltransferase 61 catalytic domain-containing protein</fullName>
    </recommendedName>
</protein>
<dbReference type="InterPro" id="IPR049625">
    <property type="entry name" value="Glyco_transf_61_cat"/>
</dbReference>
<keyword evidence="2" id="KW-0328">Glycosyltransferase</keyword>
<evidence type="ECO:0000313" key="10">
    <source>
        <dbReference type="EMBL" id="KAK7455905.1"/>
    </source>
</evidence>
<dbReference type="PANTHER" id="PTHR20961">
    <property type="entry name" value="GLYCOSYLTRANSFERASE"/>
    <property type="match status" value="1"/>
</dbReference>
<evidence type="ECO:0000256" key="6">
    <source>
        <dbReference type="ARBA" id="ARBA00023136"/>
    </source>
</evidence>
<feature type="domain" description="Glycosyltransferase 61 catalytic" evidence="9">
    <location>
        <begin position="501"/>
        <end position="596"/>
    </location>
</feature>
<evidence type="ECO:0000256" key="1">
    <source>
        <dbReference type="ARBA" id="ARBA00004167"/>
    </source>
</evidence>
<keyword evidence="4 8" id="KW-0812">Transmembrane</keyword>
<keyword evidence="6 8" id="KW-0472">Membrane</keyword>
<evidence type="ECO:0000256" key="4">
    <source>
        <dbReference type="ARBA" id="ARBA00022692"/>
    </source>
</evidence>
<dbReference type="PANTHER" id="PTHR20961:SF38">
    <property type="entry name" value="PROTEIN O-LINKED-MANNOSE BETA-1,4-N-ACETYLGLUCOSAMINYLTRANSFERASE 2"/>
    <property type="match status" value="1"/>
</dbReference>
<dbReference type="Proteomes" id="UP001498398">
    <property type="component" value="Unassembled WGS sequence"/>
</dbReference>
<feature type="transmembrane region" description="Helical" evidence="8">
    <location>
        <begin position="14"/>
        <end position="34"/>
    </location>
</feature>
<keyword evidence="7" id="KW-0325">Glycoprotein</keyword>
<keyword evidence="5 8" id="KW-1133">Transmembrane helix</keyword>
<dbReference type="InterPro" id="IPR007657">
    <property type="entry name" value="Glycosyltransferase_61"/>
</dbReference>
<gene>
    <name evidence="10" type="ORF">VKT23_010944</name>
</gene>
<evidence type="ECO:0000256" key="2">
    <source>
        <dbReference type="ARBA" id="ARBA00022676"/>
    </source>
</evidence>
<evidence type="ECO:0000256" key="5">
    <source>
        <dbReference type="ARBA" id="ARBA00022989"/>
    </source>
</evidence>
<evidence type="ECO:0000256" key="3">
    <source>
        <dbReference type="ARBA" id="ARBA00022679"/>
    </source>
</evidence>
<evidence type="ECO:0000256" key="7">
    <source>
        <dbReference type="ARBA" id="ARBA00023180"/>
    </source>
</evidence>
<keyword evidence="11" id="KW-1185">Reference proteome</keyword>
<evidence type="ECO:0000259" key="9">
    <source>
        <dbReference type="Pfam" id="PF04577"/>
    </source>
</evidence>
<dbReference type="EMBL" id="JBANRG010000022">
    <property type="protein sequence ID" value="KAK7455905.1"/>
    <property type="molecule type" value="Genomic_DNA"/>
</dbReference>
<name>A0ABR1JAM5_9AGAR</name>
<comment type="subcellular location">
    <subcellularLocation>
        <location evidence="1">Membrane</location>
        <topology evidence="1">Single-pass membrane protein</topology>
    </subcellularLocation>
</comment>
<comment type="caution">
    <text evidence="10">The sequence shown here is derived from an EMBL/GenBank/DDBJ whole genome shotgun (WGS) entry which is preliminary data.</text>
</comment>
<evidence type="ECO:0000313" key="11">
    <source>
        <dbReference type="Proteomes" id="UP001498398"/>
    </source>
</evidence>
<evidence type="ECO:0000256" key="8">
    <source>
        <dbReference type="SAM" id="Phobius"/>
    </source>
</evidence>
<sequence>MVIGGRTTLSRRDALLILIGATCMHLFSSVFPIAPSTESIIISSHIHEHSQFDLEPLRPPPDNHKNVRAGQQHQQIFQNQAPIEAETETITKTVLSAPTPLSPESFPSGSLPFTSVVHHAPGWTIFRNLYMSNGTLLILSPEDPMARAKFPDFRMMTSTGLPAIAGNEAAREPTQWDMGFISPADAKKRWGDVGKDGGNRVVVVDGSTALFNDPRQFLDHYYHLVAELFFGLQAFWHSAWAKPLSFYSSNDFVQWSSPSSPSSPRSSFQANPFDSSTDPSYANWQSYDPAYNPHSSWNAVPLAASDYLPSHSIPHTSSHPALLSLNHPQSYLRKHPESPKIDRAIFMHATDEEWRDKPGFNAFFLRGAFPGMAVEGKEAWNDRVKATAMENGNLDRAFLFPIVVLVDRSAAFRGLMCGSRSQRTAAEAWEYMRGRGLLRGERVGGWWNEVRERMWKWVGVPVEEDPNVDRVREWVGTSRLGDESLKDERNGEEKRVLELKKITQDLSLQVPTAPESKTVVTYLSRQPSARRKLTDEAHDELVKALGETCKKRGWEFVLMEPEKMGKDEQVRIVSRTTILISVHGNGLTHLLWMPPTRFSAVIEIFYPGGFAHDYHWTSRALGMSHFGIWGNKVGELGQGQVEKTQKIISHPHEPSVEYPEGFQLNYIPVDGSVVAKLVEDRLDGKV</sequence>
<accession>A0ABR1JAM5</accession>
<proteinExistence type="predicted"/>